<organism evidence="7 8">
    <name type="scientific">Candida albicans P78048</name>
    <dbReference type="NCBI Taxonomy" id="1094989"/>
    <lineage>
        <taxon>Eukaryota</taxon>
        <taxon>Fungi</taxon>
        <taxon>Dikarya</taxon>
        <taxon>Ascomycota</taxon>
        <taxon>Saccharomycotina</taxon>
        <taxon>Pichiomycetes</taxon>
        <taxon>Debaryomycetaceae</taxon>
        <taxon>Candida/Lodderomyces clade</taxon>
        <taxon>Candida</taxon>
    </lineage>
</organism>
<evidence type="ECO:0000256" key="4">
    <source>
        <dbReference type="ARBA" id="ARBA00022857"/>
    </source>
</evidence>
<dbReference type="InterPro" id="IPR017438">
    <property type="entry name" value="ATP-NAD_kinase_N"/>
</dbReference>
<dbReference type="FunFam" id="3.40.50.10330:FF:000034">
    <property type="entry name" value="Mitochondrial NADH kinase"/>
    <property type="match status" value="1"/>
</dbReference>
<evidence type="ECO:0000256" key="5">
    <source>
        <dbReference type="ARBA" id="ARBA00023027"/>
    </source>
</evidence>
<dbReference type="InterPro" id="IPR002504">
    <property type="entry name" value="NADK"/>
</dbReference>
<dbReference type="GO" id="GO:0019674">
    <property type="term" value="P:NAD+ metabolic process"/>
    <property type="evidence" value="ECO:0007669"/>
    <property type="project" value="InterPro"/>
</dbReference>
<dbReference type="FunFam" id="2.60.200.30:FF:000014">
    <property type="entry name" value="Mitochondrial NADH kinase"/>
    <property type="match status" value="1"/>
</dbReference>
<comment type="caution">
    <text evidence="7">The sequence shown here is derived from an EMBL/GenBank/DDBJ whole genome shotgun (WGS) entry which is preliminary data.</text>
</comment>
<evidence type="ECO:0008006" key="9">
    <source>
        <dbReference type="Google" id="ProtNLM"/>
    </source>
</evidence>
<dbReference type="Pfam" id="PF20143">
    <property type="entry name" value="NAD_kinase_C"/>
    <property type="match status" value="1"/>
</dbReference>
<protein>
    <recommendedName>
        <fullName evidence="9">NADH kinase</fullName>
    </recommendedName>
</protein>
<evidence type="ECO:0000256" key="1">
    <source>
        <dbReference type="ARBA" id="ARBA00010995"/>
    </source>
</evidence>
<dbReference type="SMR" id="A0AB34PUB7"/>
<keyword evidence="5" id="KW-0520">NAD</keyword>
<dbReference type="GO" id="GO:0003951">
    <property type="term" value="F:NAD+ kinase activity"/>
    <property type="evidence" value="ECO:0007669"/>
    <property type="project" value="InterPro"/>
</dbReference>
<dbReference type="PANTHER" id="PTHR20275">
    <property type="entry name" value="NAD KINASE"/>
    <property type="match status" value="1"/>
</dbReference>
<dbReference type="AlphaFoldDB" id="A0AB34PUB7"/>
<evidence type="ECO:0000313" key="7">
    <source>
        <dbReference type="EMBL" id="KGR10431.1"/>
    </source>
</evidence>
<keyword evidence="4" id="KW-0521">NADP</keyword>
<dbReference type="Proteomes" id="UP000030161">
    <property type="component" value="Unassembled WGS sequence"/>
</dbReference>
<dbReference type="InterPro" id="IPR017437">
    <property type="entry name" value="ATP-NAD_kinase_PpnK-typ_C"/>
</dbReference>
<dbReference type="EMBL" id="AJIX01000021">
    <property type="protein sequence ID" value="KGR10431.1"/>
    <property type="molecule type" value="Genomic_DNA"/>
</dbReference>
<dbReference type="Gene3D" id="2.60.200.30">
    <property type="entry name" value="Probable inorganic polyphosphate/atp-NAD kinase, domain 2"/>
    <property type="match status" value="1"/>
</dbReference>
<feature type="region of interest" description="Disordered" evidence="6">
    <location>
        <begin position="446"/>
        <end position="479"/>
    </location>
</feature>
<evidence type="ECO:0000256" key="3">
    <source>
        <dbReference type="ARBA" id="ARBA00022777"/>
    </source>
</evidence>
<evidence type="ECO:0000313" key="8">
    <source>
        <dbReference type="Proteomes" id="UP000030161"/>
    </source>
</evidence>
<keyword evidence="3" id="KW-0418">Kinase</keyword>
<dbReference type="InterPro" id="IPR016064">
    <property type="entry name" value="NAD/diacylglycerol_kinase_sf"/>
</dbReference>
<proteinExistence type="inferred from homology"/>
<dbReference type="HAMAP" id="MF_00361">
    <property type="entry name" value="NAD_kinase"/>
    <property type="match status" value="1"/>
</dbReference>
<reference evidence="7 8" key="1">
    <citation type="submission" date="2013-12" db="EMBL/GenBank/DDBJ databases">
        <title>The Genome Sequence of Candida albicans P78048.</title>
        <authorList>
            <consortium name="The Broad Institute Genome Sequencing Platform"/>
            <consortium name="The Broad Institute Genome Sequencing Center for Infectious Disease"/>
            <person name="Cuomo C."/>
            <person name="Bennett R."/>
            <person name="Hirakawa M."/>
            <person name="Noverr M."/>
            <person name="Mitchell A."/>
            <person name="Young S.K."/>
            <person name="Zeng Q."/>
            <person name="Gargeya S."/>
            <person name="Fitzgerald M."/>
            <person name="Abouelleil A."/>
            <person name="Alvarado L."/>
            <person name="Berlin A.M."/>
            <person name="Chapman S.B."/>
            <person name="Dewar J."/>
            <person name="Goldberg J."/>
            <person name="Griggs A."/>
            <person name="Gujja S."/>
            <person name="Hansen M."/>
            <person name="Howarth C."/>
            <person name="Imamovic A."/>
            <person name="Larimer J."/>
            <person name="McCowan C."/>
            <person name="Murphy C."/>
            <person name="Pearson M."/>
            <person name="Priest M."/>
            <person name="Roberts A."/>
            <person name="Saif S."/>
            <person name="Shea T."/>
            <person name="Sykes S."/>
            <person name="Wortman J."/>
            <person name="Nusbaum C."/>
            <person name="Birren B."/>
        </authorList>
    </citation>
    <scope>NUCLEOTIDE SEQUENCE [LARGE SCALE GENOMIC DNA]</scope>
    <source>
        <strain evidence="7 8">P78048</strain>
    </source>
</reference>
<keyword evidence="2" id="KW-0808">Transferase</keyword>
<accession>A0AB34PUB7</accession>
<dbReference type="Pfam" id="PF01513">
    <property type="entry name" value="NAD_kinase"/>
    <property type="match status" value="1"/>
</dbReference>
<name>A0AB34PUB7_CANAX</name>
<dbReference type="SUPFAM" id="SSF111331">
    <property type="entry name" value="NAD kinase/diacylglycerol kinase-like"/>
    <property type="match status" value="1"/>
</dbReference>
<evidence type="ECO:0000256" key="6">
    <source>
        <dbReference type="SAM" id="MobiDB-lite"/>
    </source>
</evidence>
<comment type="similarity">
    <text evidence="1">Belongs to the NAD kinase family.</text>
</comment>
<evidence type="ECO:0000256" key="2">
    <source>
        <dbReference type="ARBA" id="ARBA00022679"/>
    </source>
</evidence>
<dbReference type="GO" id="GO:0006741">
    <property type="term" value="P:NADP+ biosynthetic process"/>
    <property type="evidence" value="ECO:0007669"/>
    <property type="project" value="InterPro"/>
</dbReference>
<gene>
    <name evidence="7" type="ORF">MG3_03188</name>
</gene>
<dbReference type="Gene3D" id="3.40.50.10330">
    <property type="entry name" value="Probable inorganic polyphosphate/atp-NAD kinase, domain 1"/>
    <property type="match status" value="1"/>
</dbReference>
<dbReference type="PANTHER" id="PTHR20275:SF26">
    <property type="entry name" value="NADH KINASE POS5, MITOCHONDRIAL"/>
    <property type="match status" value="1"/>
</dbReference>
<sequence length="522" mass="57223">MFKHFFHSRSVCSLNNFHQSNISRLIHFNSLHTISRLTPRSSKLSIIRPIIGKAQLSLSSSITTTKSRTTSPKMALTVQSCSQLPTGKLPEYIKSSKSRLYNIIWSSSSPPTNIYIAKKPGDASVREAMIEFINHLHQQYPSINVIVNQEVADELMHELKSTTTTTKQDSKSIQELMDPLTDHVIYTGKNEDIVDKTELMITLGGDGTILHGVSLFSNVVVPPILSFAMGTLGFLLPFDFKNYKQTFREVYEGRSKALHRNRLECHVIRKQIGKSNDDDAEQEEERTNIKKLKTNGETSIPMPTNGSSDDSKKIKEMIHAMNDVTIHRGSSPNLTSLDIYIDNEFFTTTFADGVIFATPTGSTAYSLSSGGSITHPSVPCVLLTPICPRSLSFRPLILPSSSDIMIKLSESNRNQRIELTIDGITQPDLHPGDEVHITSEVAITSSGASSAGSSTHSGSSSTSTGTSSSSSSGSGSNNSGSYGDKNGIWCVATNQNQWSKDLNSLLGFNSSFRDQKGKKLHL</sequence>